<evidence type="ECO:0000313" key="7">
    <source>
        <dbReference type="EMBL" id="MBE7701421.1"/>
    </source>
</evidence>
<evidence type="ECO:0000256" key="2">
    <source>
        <dbReference type="ARBA" id="ARBA00005268"/>
    </source>
</evidence>
<dbReference type="EMBL" id="JACSPN010000019">
    <property type="protein sequence ID" value="MBE7701421.1"/>
    <property type="molecule type" value="Genomic_DNA"/>
</dbReference>
<name>A0A9D5UE76_9CELL</name>
<evidence type="ECO:0000256" key="5">
    <source>
        <dbReference type="ARBA" id="ARBA00023136"/>
    </source>
</evidence>
<keyword evidence="4 6" id="KW-1133">Transmembrane helix</keyword>
<feature type="transmembrane region" description="Helical" evidence="6">
    <location>
        <begin position="188"/>
        <end position="206"/>
    </location>
</feature>
<feature type="transmembrane region" description="Helical" evidence="6">
    <location>
        <begin position="218"/>
        <end position="242"/>
    </location>
</feature>
<keyword evidence="3 6" id="KW-0812">Transmembrane</keyword>
<comment type="caution">
    <text evidence="7">The sequence shown here is derived from an EMBL/GenBank/DDBJ whole genome shotgun (WGS) entry which is preliminary data.</text>
</comment>
<dbReference type="Pfam" id="PF03649">
    <property type="entry name" value="UPF0014"/>
    <property type="match status" value="1"/>
</dbReference>
<comment type="subcellular location">
    <subcellularLocation>
        <location evidence="1">Membrane</location>
        <topology evidence="1">Multi-pass membrane protein</topology>
    </subcellularLocation>
</comment>
<feature type="transmembrane region" description="Helical" evidence="6">
    <location>
        <begin position="92"/>
        <end position="114"/>
    </location>
</feature>
<dbReference type="PANTHER" id="PTHR30028">
    <property type="entry name" value="UPF0014 INNER MEMBRANE PROTEIN YBBM-RELATED"/>
    <property type="match status" value="1"/>
</dbReference>
<keyword evidence="5 6" id="KW-0472">Membrane</keyword>
<keyword evidence="8" id="KW-1185">Reference proteome</keyword>
<dbReference type="AlphaFoldDB" id="A0A9D5UE76"/>
<dbReference type="Proteomes" id="UP000822993">
    <property type="component" value="Unassembled WGS sequence"/>
</dbReference>
<organism evidence="7 8">
    <name type="scientific">Oerskovia douganii</name>
    <dbReference type="NCBI Taxonomy" id="2762210"/>
    <lineage>
        <taxon>Bacteria</taxon>
        <taxon>Bacillati</taxon>
        <taxon>Actinomycetota</taxon>
        <taxon>Actinomycetes</taxon>
        <taxon>Micrococcales</taxon>
        <taxon>Cellulomonadaceae</taxon>
        <taxon>Oerskovia</taxon>
    </lineage>
</organism>
<evidence type="ECO:0000256" key="1">
    <source>
        <dbReference type="ARBA" id="ARBA00004141"/>
    </source>
</evidence>
<dbReference type="PANTHER" id="PTHR30028:SF0">
    <property type="entry name" value="PROTEIN ALUMINUM SENSITIVE 3"/>
    <property type="match status" value="1"/>
</dbReference>
<evidence type="ECO:0000256" key="4">
    <source>
        <dbReference type="ARBA" id="ARBA00022989"/>
    </source>
</evidence>
<evidence type="ECO:0000313" key="8">
    <source>
        <dbReference type="Proteomes" id="UP000822993"/>
    </source>
</evidence>
<protein>
    <submittedName>
        <fullName evidence="7">ABC transporter permease</fullName>
    </submittedName>
</protein>
<feature type="transmembrane region" description="Helical" evidence="6">
    <location>
        <begin position="38"/>
        <end position="57"/>
    </location>
</feature>
<evidence type="ECO:0000256" key="6">
    <source>
        <dbReference type="SAM" id="Phobius"/>
    </source>
</evidence>
<comment type="similarity">
    <text evidence="2">Belongs to the UPF0014 family.</text>
</comment>
<dbReference type="InterPro" id="IPR005226">
    <property type="entry name" value="UPF0014_fam"/>
</dbReference>
<feature type="transmembrane region" description="Helical" evidence="6">
    <location>
        <begin position="63"/>
        <end position="80"/>
    </location>
</feature>
<proteinExistence type="inferred from homology"/>
<feature type="transmembrane region" description="Helical" evidence="6">
    <location>
        <begin position="6"/>
        <end position="26"/>
    </location>
</feature>
<dbReference type="RefSeq" id="WP_193720669.1">
    <property type="nucleotide sequence ID" value="NZ_JACSPN010000019.1"/>
</dbReference>
<reference evidence="7 8" key="1">
    <citation type="submission" date="2020-08" db="EMBL/GenBank/DDBJ databases">
        <title>A Genomic Blueprint of the Chicken Gut Microbiome.</title>
        <authorList>
            <person name="Gilroy R."/>
            <person name="Ravi A."/>
            <person name="Getino M."/>
            <person name="Pursley I."/>
            <person name="Horton D.L."/>
            <person name="Alikhan N.-F."/>
            <person name="Baker D."/>
            <person name="Gharbi K."/>
            <person name="Hall N."/>
            <person name="Watson M."/>
            <person name="Adriaenssens E.M."/>
            <person name="Foster-Nyarko E."/>
            <person name="Jarju S."/>
            <person name="Secka A."/>
            <person name="Antonio M."/>
            <person name="Oren A."/>
            <person name="Chaudhuri R."/>
            <person name="La Ragione R.M."/>
            <person name="Hildebrand F."/>
            <person name="Pallen M.J."/>
        </authorList>
    </citation>
    <scope>NUCLEOTIDE SEQUENCE [LARGE SCALE GENOMIC DNA]</scope>
    <source>
        <strain evidence="7 8">Sa1BUA8</strain>
    </source>
</reference>
<accession>A0A9D5UE76</accession>
<gene>
    <name evidence="7" type="ORF">H9623_14085</name>
</gene>
<feature type="transmembrane region" description="Helical" evidence="6">
    <location>
        <begin position="120"/>
        <end position="140"/>
    </location>
</feature>
<dbReference type="GO" id="GO:0005886">
    <property type="term" value="C:plasma membrane"/>
    <property type="evidence" value="ECO:0007669"/>
    <property type="project" value="TreeGrafter"/>
</dbReference>
<sequence>MSLPDLLRLAVAVLALLALACGVMAWTGRRTIPDALVAVLRAAVQLALVALVIGWIFAHPVAVGPYLAVMLLAAAVTSARRIGGGWAVLPSLLVSIGSGAAIVLGVVLAAGALAPTGQEVLPFTAQVIGGAMTAASLAGLRMRDDVAHRWGEVEAMLALGFSRRESVADLGRRAAARALVPTLDQTRAAGLVTLPGAFVGLLLAGAPPWRAAQVQLLVLVGLLAAQAVSAVGTAVLTAPLWAAARPMVTAR</sequence>
<evidence type="ECO:0000256" key="3">
    <source>
        <dbReference type="ARBA" id="ARBA00022692"/>
    </source>
</evidence>